<evidence type="ECO:0000313" key="2">
    <source>
        <dbReference type="Proteomes" id="UP001157502"/>
    </source>
</evidence>
<organism evidence="1 2">
    <name type="scientific">Dallia pectoralis</name>
    <name type="common">Alaska blackfish</name>
    <dbReference type="NCBI Taxonomy" id="75939"/>
    <lineage>
        <taxon>Eukaryota</taxon>
        <taxon>Metazoa</taxon>
        <taxon>Chordata</taxon>
        <taxon>Craniata</taxon>
        <taxon>Vertebrata</taxon>
        <taxon>Euteleostomi</taxon>
        <taxon>Actinopterygii</taxon>
        <taxon>Neopterygii</taxon>
        <taxon>Teleostei</taxon>
        <taxon>Protacanthopterygii</taxon>
        <taxon>Esociformes</taxon>
        <taxon>Umbridae</taxon>
        <taxon>Dallia</taxon>
    </lineage>
</organism>
<sequence>MKFCPLTAAVHTKIKGAAYPFAYLCCMCLLSNVPMSSVGINQCHVEEGSNCSGEGAVLVERSFGLAHLRACLSDLA</sequence>
<gene>
    <name evidence="1" type="ORF">DPEC_G00330480</name>
</gene>
<evidence type="ECO:0000313" key="1">
    <source>
        <dbReference type="EMBL" id="KAJ7987820.1"/>
    </source>
</evidence>
<dbReference type="EMBL" id="CM055759">
    <property type="protein sequence ID" value="KAJ7987820.1"/>
    <property type="molecule type" value="Genomic_DNA"/>
</dbReference>
<keyword evidence="2" id="KW-1185">Reference proteome</keyword>
<comment type="caution">
    <text evidence="1">The sequence shown here is derived from an EMBL/GenBank/DDBJ whole genome shotgun (WGS) entry which is preliminary data.</text>
</comment>
<name>A0ACC2F8Y3_DALPE</name>
<dbReference type="Proteomes" id="UP001157502">
    <property type="component" value="Chromosome 32"/>
</dbReference>
<proteinExistence type="predicted"/>
<protein>
    <submittedName>
        <fullName evidence="1">Uncharacterized protein</fullName>
    </submittedName>
</protein>
<accession>A0ACC2F8Y3</accession>
<reference evidence="1" key="1">
    <citation type="submission" date="2021-05" db="EMBL/GenBank/DDBJ databases">
        <authorList>
            <person name="Pan Q."/>
            <person name="Jouanno E."/>
            <person name="Zahm M."/>
            <person name="Klopp C."/>
            <person name="Cabau C."/>
            <person name="Louis A."/>
            <person name="Berthelot C."/>
            <person name="Parey E."/>
            <person name="Roest Crollius H."/>
            <person name="Montfort J."/>
            <person name="Robinson-Rechavi M."/>
            <person name="Bouchez O."/>
            <person name="Lampietro C."/>
            <person name="Lopez Roques C."/>
            <person name="Donnadieu C."/>
            <person name="Postlethwait J."/>
            <person name="Bobe J."/>
            <person name="Dillon D."/>
            <person name="Chandos A."/>
            <person name="von Hippel F."/>
            <person name="Guiguen Y."/>
        </authorList>
    </citation>
    <scope>NUCLEOTIDE SEQUENCE</scope>
    <source>
        <strain evidence="1">YG-Jan2019</strain>
    </source>
</reference>